<dbReference type="Pfam" id="PF03567">
    <property type="entry name" value="Sulfotransfer_2"/>
    <property type="match status" value="1"/>
</dbReference>
<dbReference type="GO" id="GO:1902884">
    <property type="term" value="P:positive regulation of response to oxidative stress"/>
    <property type="evidence" value="ECO:0007669"/>
    <property type="project" value="InterPro"/>
</dbReference>
<dbReference type="PANTHER" id="PTHR22900">
    <property type="entry name" value="PROTEIN CBG14245-RELATED"/>
    <property type="match status" value="1"/>
</dbReference>
<keyword evidence="2" id="KW-1185">Reference proteome</keyword>
<dbReference type="InterPro" id="IPR007669">
    <property type="entry name" value="Chst-1-like"/>
</dbReference>
<dbReference type="AlphaFoldDB" id="A0A0N5CHC1"/>
<dbReference type="GO" id="GO:0047756">
    <property type="term" value="F:chondroitin 4-sulfotransferase activity"/>
    <property type="evidence" value="ECO:0007669"/>
    <property type="project" value="InterPro"/>
</dbReference>
<proteinExistence type="predicted"/>
<reference evidence="3" key="1">
    <citation type="submission" date="2017-02" db="UniProtKB">
        <authorList>
            <consortium name="WormBaseParasite"/>
        </authorList>
    </citation>
    <scope>IDENTIFICATION</scope>
</reference>
<dbReference type="GO" id="GO:0016020">
    <property type="term" value="C:membrane"/>
    <property type="evidence" value="ECO:0007669"/>
    <property type="project" value="InterPro"/>
</dbReference>
<keyword evidence="1" id="KW-0472">Membrane</keyword>
<dbReference type="PANTHER" id="PTHR22900:SF5">
    <property type="entry name" value="PROTEIN CBG14245"/>
    <property type="match status" value="1"/>
</dbReference>
<dbReference type="InterPro" id="IPR005331">
    <property type="entry name" value="Sulfotransferase"/>
</dbReference>
<evidence type="ECO:0000256" key="1">
    <source>
        <dbReference type="SAM" id="Phobius"/>
    </source>
</evidence>
<sequence length="321" mass="38258">MNLKFFFKFYYFLSFLLLILTVFFLLNNGLLVKKNNRQPEKIIIYNEVGKEKSTVSLLNNFYNGLNEYRYTKKYKILSCFVHKNMCTVMSELLCLLDYPKLYGNDTKITDKSYTNRTCKKVNERNTIDFIHEPNTKPKTKNPWIYLMIIRNPIDRFISGFLDRCDNDRIDTSDPQMCYGCNRSLSCAINKIYQRMSALFFDKYPLKKNPDDYHFLPQTWRCNLGEQFNLFTFLNYSQPSTFYPSLARSLLKNNVENEVVDRILNDLQFSRTYHATVRSEKRKKVTNALYNDPDLMGLLIGIYYHDFVTFNFTIPNFNYRIV</sequence>
<keyword evidence="1" id="KW-0812">Transmembrane</keyword>
<accession>A0A0N5CHC1</accession>
<dbReference type="GO" id="GO:0050650">
    <property type="term" value="P:chondroitin sulfate proteoglycan biosynthetic process"/>
    <property type="evidence" value="ECO:0007669"/>
    <property type="project" value="InterPro"/>
</dbReference>
<name>A0A0N5CHC1_STREA</name>
<dbReference type="Proteomes" id="UP000046392">
    <property type="component" value="Unplaced"/>
</dbReference>
<feature type="transmembrane region" description="Helical" evidence="1">
    <location>
        <begin position="12"/>
        <end position="32"/>
    </location>
</feature>
<organism evidence="2 3">
    <name type="scientific">Strongyloides papillosus</name>
    <name type="common">Intestinal threadworm</name>
    <dbReference type="NCBI Taxonomy" id="174720"/>
    <lineage>
        <taxon>Eukaryota</taxon>
        <taxon>Metazoa</taxon>
        <taxon>Ecdysozoa</taxon>
        <taxon>Nematoda</taxon>
        <taxon>Chromadorea</taxon>
        <taxon>Rhabditida</taxon>
        <taxon>Tylenchina</taxon>
        <taxon>Panagrolaimomorpha</taxon>
        <taxon>Strongyloidoidea</taxon>
        <taxon>Strongyloididae</taxon>
        <taxon>Strongyloides</taxon>
    </lineage>
</organism>
<evidence type="ECO:0000313" key="2">
    <source>
        <dbReference type="Proteomes" id="UP000046392"/>
    </source>
</evidence>
<keyword evidence="1" id="KW-1133">Transmembrane helix</keyword>
<evidence type="ECO:0000313" key="3">
    <source>
        <dbReference type="WBParaSite" id="SPAL_0001724000.1"/>
    </source>
</evidence>
<dbReference type="WBParaSite" id="SPAL_0001724000.1">
    <property type="protein sequence ID" value="SPAL_0001724000.1"/>
    <property type="gene ID" value="SPAL_0001724000"/>
</dbReference>
<protein>
    <submittedName>
        <fullName evidence="3">Sulfotransfer_1 domain-containing protein</fullName>
    </submittedName>
</protein>